<dbReference type="PANTHER" id="PTHR19855">
    <property type="entry name" value="WD40 REPEAT PROTEIN 12, 37"/>
    <property type="match status" value="1"/>
</dbReference>
<evidence type="ECO:0008006" key="4">
    <source>
        <dbReference type="Google" id="ProtNLM"/>
    </source>
</evidence>
<evidence type="ECO:0000313" key="2">
    <source>
        <dbReference type="EMBL" id="KAH9307236.1"/>
    </source>
</evidence>
<feature type="region of interest" description="Disordered" evidence="1">
    <location>
        <begin position="1"/>
        <end position="38"/>
    </location>
</feature>
<gene>
    <name evidence="2" type="ORF">KI387_035147</name>
</gene>
<dbReference type="AlphaFoldDB" id="A0AA38KML3"/>
<name>A0AA38KML3_TAXCH</name>
<keyword evidence="3" id="KW-1185">Reference proteome</keyword>
<dbReference type="Proteomes" id="UP000824469">
    <property type="component" value="Unassembled WGS sequence"/>
</dbReference>
<evidence type="ECO:0000313" key="3">
    <source>
        <dbReference type="Proteomes" id="UP000824469"/>
    </source>
</evidence>
<comment type="caution">
    <text evidence="2">The sequence shown here is derived from an EMBL/GenBank/DDBJ whole genome shotgun (WGS) entry which is preliminary data.</text>
</comment>
<organism evidence="2 3">
    <name type="scientific">Taxus chinensis</name>
    <name type="common">Chinese yew</name>
    <name type="synonym">Taxus wallichiana var. chinensis</name>
    <dbReference type="NCBI Taxonomy" id="29808"/>
    <lineage>
        <taxon>Eukaryota</taxon>
        <taxon>Viridiplantae</taxon>
        <taxon>Streptophyta</taxon>
        <taxon>Embryophyta</taxon>
        <taxon>Tracheophyta</taxon>
        <taxon>Spermatophyta</taxon>
        <taxon>Pinopsida</taxon>
        <taxon>Pinidae</taxon>
        <taxon>Conifers II</taxon>
        <taxon>Cupressales</taxon>
        <taxon>Taxaceae</taxon>
        <taxon>Taxus</taxon>
    </lineage>
</organism>
<dbReference type="InterPro" id="IPR015943">
    <property type="entry name" value="WD40/YVTN_repeat-like_dom_sf"/>
</dbReference>
<reference evidence="2 3" key="1">
    <citation type="journal article" date="2021" name="Nat. Plants">
        <title>The Taxus genome provides insights into paclitaxel biosynthesis.</title>
        <authorList>
            <person name="Xiong X."/>
            <person name="Gou J."/>
            <person name="Liao Q."/>
            <person name="Li Y."/>
            <person name="Zhou Q."/>
            <person name="Bi G."/>
            <person name="Li C."/>
            <person name="Du R."/>
            <person name="Wang X."/>
            <person name="Sun T."/>
            <person name="Guo L."/>
            <person name="Liang H."/>
            <person name="Lu P."/>
            <person name="Wu Y."/>
            <person name="Zhang Z."/>
            <person name="Ro D.K."/>
            <person name="Shang Y."/>
            <person name="Huang S."/>
            <person name="Yan J."/>
        </authorList>
    </citation>
    <scope>NUCLEOTIDE SEQUENCE [LARGE SCALE GENOMIC DNA]</scope>
    <source>
        <strain evidence="2">Ta-2019</strain>
    </source>
</reference>
<accession>A0AA38KML3</accession>
<sequence length="479" mass="52491">MSRQPERRGASSSAQGPFGRGRDNPQANTASSSSISFRPRSHAVEVSAEAGNGGGVWPELFVEAVAREVALFAANRDGALAAGPAVVSMFQVCSTWRTVSNSEILWEALARRVWNTRQTTRRTQSWREEYIRLHLTASNFRHNRAKHTSIEYEVSSDSSSNGTGATCRCLALSPEYLAGGFFDGAVRIFSLTSTECVRVMNPAHESRLGLSRAIAGIVMFDDKVVFASFDGSVFVGSVLSGHVRCAHVGNVVNDGTLVDFTGCERFWVGLYAGIPGHACHIWDAVTEQLVFNAGDITDPEALRGWRLLTQQFERIGRVKLNGDGILLTATRLKVAVFDLETYGMCFSMEESTVDGQEFIVECVETNENRFLTASDNGTARIRRVTDFEDVCSFSFDEAADNNSTSSSGSTNNRKAYGSLNTWQAFLCIDGVVHAWDANSGVRLHRLDEQMGEVFDLVADDEHVACCAVDTGIHLWSFRS</sequence>
<dbReference type="SUPFAM" id="SSF81383">
    <property type="entry name" value="F-box domain"/>
    <property type="match status" value="1"/>
</dbReference>
<dbReference type="EMBL" id="JAHRHJ020000007">
    <property type="protein sequence ID" value="KAH9307236.1"/>
    <property type="molecule type" value="Genomic_DNA"/>
</dbReference>
<evidence type="ECO:0000256" key="1">
    <source>
        <dbReference type="SAM" id="MobiDB-lite"/>
    </source>
</evidence>
<proteinExistence type="predicted"/>
<dbReference type="Gene3D" id="2.130.10.10">
    <property type="entry name" value="YVTN repeat-like/Quinoprotein amine dehydrogenase"/>
    <property type="match status" value="2"/>
</dbReference>
<dbReference type="PANTHER" id="PTHR19855:SF31">
    <property type="entry name" value="TRANSCRIPTIONAL REGULATOR STERILE APETALA"/>
    <property type="match status" value="1"/>
</dbReference>
<protein>
    <recommendedName>
        <fullName evidence="4">Transcriptional regulator STERILE APETALA</fullName>
    </recommendedName>
</protein>
<dbReference type="OMA" id="CATWRAV"/>
<dbReference type="SUPFAM" id="SSF50978">
    <property type="entry name" value="WD40 repeat-like"/>
    <property type="match status" value="1"/>
</dbReference>
<dbReference type="InterPro" id="IPR036047">
    <property type="entry name" value="F-box-like_dom_sf"/>
</dbReference>
<dbReference type="InterPro" id="IPR036322">
    <property type="entry name" value="WD40_repeat_dom_sf"/>
</dbReference>